<evidence type="ECO:0000256" key="4">
    <source>
        <dbReference type="SAM" id="SignalP"/>
    </source>
</evidence>
<evidence type="ECO:0000256" key="2">
    <source>
        <dbReference type="ARBA" id="ARBA00022900"/>
    </source>
</evidence>
<reference evidence="6" key="1">
    <citation type="journal article" date="2024" name="Gigascience">
        <title>Chromosome-level genome of the poultry shaft louse Menopon gallinae provides insight into the host-switching and adaptive evolution of parasitic lice.</title>
        <authorList>
            <person name="Xu Y."/>
            <person name="Ma L."/>
            <person name="Liu S."/>
            <person name="Liang Y."/>
            <person name="Liu Q."/>
            <person name="He Z."/>
            <person name="Tian L."/>
            <person name="Duan Y."/>
            <person name="Cai W."/>
            <person name="Li H."/>
            <person name="Song F."/>
        </authorList>
    </citation>
    <scope>NUCLEOTIDE SEQUENCE</scope>
    <source>
        <strain evidence="6">Cailab_2023a</strain>
    </source>
</reference>
<accession>A0AAW2I324</accession>
<dbReference type="AlphaFoldDB" id="A0AAW2I324"/>
<dbReference type="PANTHER" id="PTHR11461">
    <property type="entry name" value="SERINE PROTEASE INHIBITOR, SERPIN"/>
    <property type="match status" value="1"/>
</dbReference>
<dbReference type="InterPro" id="IPR023796">
    <property type="entry name" value="Serpin_dom"/>
</dbReference>
<comment type="similarity">
    <text evidence="3">Belongs to the serpin family.</text>
</comment>
<feature type="signal peptide" evidence="4">
    <location>
        <begin position="1"/>
        <end position="19"/>
    </location>
</feature>
<dbReference type="PROSITE" id="PS00284">
    <property type="entry name" value="SERPIN"/>
    <property type="match status" value="1"/>
</dbReference>
<evidence type="ECO:0000256" key="3">
    <source>
        <dbReference type="RuleBase" id="RU000411"/>
    </source>
</evidence>
<dbReference type="InterPro" id="IPR036186">
    <property type="entry name" value="Serpin_sf"/>
</dbReference>
<dbReference type="Gene3D" id="3.30.497.10">
    <property type="entry name" value="Antithrombin, subunit I, domain 2"/>
    <property type="match status" value="1"/>
</dbReference>
<keyword evidence="2" id="KW-0722">Serine protease inhibitor</keyword>
<feature type="chain" id="PRO_5043363085" description="Serpin domain-containing protein" evidence="4">
    <location>
        <begin position="20"/>
        <end position="457"/>
    </location>
</feature>
<dbReference type="SUPFAM" id="SSF56574">
    <property type="entry name" value="Serpins"/>
    <property type="match status" value="1"/>
</dbReference>
<comment type="caution">
    <text evidence="6">The sequence shown here is derived from an EMBL/GenBank/DDBJ whole genome shotgun (WGS) entry which is preliminary data.</text>
</comment>
<dbReference type="EMBL" id="JARGDH010000002">
    <property type="protein sequence ID" value="KAL0276178.1"/>
    <property type="molecule type" value="Genomic_DNA"/>
</dbReference>
<gene>
    <name evidence="6" type="ORF">PYX00_003800</name>
</gene>
<keyword evidence="1" id="KW-0646">Protease inhibitor</keyword>
<feature type="domain" description="Serpin" evidence="5">
    <location>
        <begin position="41"/>
        <end position="448"/>
    </location>
</feature>
<sequence>MIDLCLKILVVACLASVQCVPHGSADVDTAFIGQGTNDLAKALLQGFVGEDENMVYSPLGYSAVLAVFAEGSRGESREEIATALHFPKDVNAVRLAYQSVIGDLYVKKQPNTPEFKNWFYVYKNYTVEDDLKQILEKYYLTEVKSVDRPDDYLVKKDKVEDKVSVADVDEPKVEETVQEKAGEASTSTDQDEVMIAMQRSQDEAGTTFQRDHISGMTDSSLKIKGKDPQSQMIIFNGLHFKGDWKEPFVKKPADDTKVFYKSEKEKISVSTIHSQGEFNVANIEALDCRAIELPYKGDRYSLLILVPNARDGLAKLISDLSVYPINDVYKQMKTKLVDVCLPNFEMDCISKPISSFSKLGLSKVTSIFDPEKADLSAISKEPGLYVEELVQMVSFKVDAEYSNTNFLTASIGSLRSNYESFPINQPFLFFLKDRVNDMVIVNGKLVDPTPKPDFFSS</sequence>
<dbReference type="Gene3D" id="2.30.39.10">
    <property type="entry name" value="Alpha-1-antitrypsin, domain 1"/>
    <property type="match status" value="1"/>
</dbReference>
<dbReference type="GO" id="GO:0004867">
    <property type="term" value="F:serine-type endopeptidase inhibitor activity"/>
    <property type="evidence" value="ECO:0007669"/>
    <property type="project" value="UniProtKB-KW"/>
</dbReference>
<keyword evidence="4" id="KW-0732">Signal</keyword>
<protein>
    <recommendedName>
        <fullName evidence="5">Serpin domain-containing protein</fullName>
    </recommendedName>
</protein>
<dbReference type="Pfam" id="PF00079">
    <property type="entry name" value="Serpin"/>
    <property type="match status" value="2"/>
</dbReference>
<dbReference type="InterPro" id="IPR042185">
    <property type="entry name" value="Serpin_sf_2"/>
</dbReference>
<dbReference type="GO" id="GO:0005615">
    <property type="term" value="C:extracellular space"/>
    <property type="evidence" value="ECO:0007669"/>
    <property type="project" value="InterPro"/>
</dbReference>
<proteinExistence type="inferred from homology"/>
<dbReference type="CDD" id="cd00172">
    <property type="entry name" value="serpin"/>
    <property type="match status" value="1"/>
</dbReference>
<dbReference type="PANTHER" id="PTHR11461:SF292">
    <property type="entry name" value="SERPIN 100A"/>
    <property type="match status" value="1"/>
</dbReference>
<dbReference type="InterPro" id="IPR000215">
    <property type="entry name" value="Serpin_fam"/>
</dbReference>
<evidence type="ECO:0000259" key="5">
    <source>
        <dbReference type="SMART" id="SM00093"/>
    </source>
</evidence>
<name>A0AAW2I324_9NEOP</name>
<dbReference type="InterPro" id="IPR023795">
    <property type="entry name" value="Serpin_CS"/>
</dbReference>
<evidence type="ECO:0000256" key="1">
    <source>
        <dbReference type="ARBA" id="ARBA00022690"/>
    </source>
</evidence>
<evidence type="ECO:0000313" key="6">
    <source>
        <dbReference type="EMBL" id="KAL0276178.1"/>
    </source>
</evidence>
<organism evidence="6">
    <name type="scientific">Menopon gallinae</name>
    <name type="common">poultry shaft louse</name>
    <dbReference type="NCBI Taxonomy" id="328185"/>
    <lineage>
        <taxon>Eukaryota</taxon>
        <taxon>Metazoa</taxon>
        <taxon>Ecdysozoa</taxon>
        <taxon>Arthropoda</taxon>
        <taxon>Hexapoda</taxon>
        <taxon>Insecta</taxon>
        <taxon>Pterygota</taxon>
        <taxon>Neoptera</taxon>
        <taxon>Paraneoptera</taxon>
        <taxon>Psocodea</taxon>
        <taxon>Troctomorpha</taxon>
        <taxon>Phthiraptera</taxon>
        <taxon>Amblycera</taxon>
        <taxon>Menoponidae</taxon>
        <taxon>Menopon</taxon>
    </lineage>
</organism>
<dbReference type="InterPro" id="IPR042178">
    <property type="entry name" value="Serpin_sf_1"/>
</dbReference>
<dbReference type="SMART" id="SM00093">
    <property type="entry name" value="SERPIN"/>
    <property type="match status" value="1"/>
</dbReference>